<dbReference type="EMBL" id="NBSK02000004">
    <property type="protein sequence ID" value="KAJ0211447.1"/>
    <property type="molecule type" value="Genomic_DNA"/>
</dbReference>
<reference evidence="1 2" key="1">
    <citation type="journal article" date="2017" name="Nat. Commun.">
        <title>Genome assembly with in vitro proximity ligation data and whole-genome triplication in lettuce.</title>
        <authorList>
            <person name="Reyes-Chin-Wo S."/>
            <person name="Wang Z."/>
            <person name="Yang X."/>
            <person name="Kozik A."/>
            <person name="Arikit S."/>
            <person name="Song C."/>
            <person name="Xia L."/>
            <person name="Froenicke L."/>
            <person name="Lavelle D.O."/>
            <person name="Truco M.J."/>
            <person name="Xia R."/>
            <person name="Zhu S."/>
            <person name="Xu C."/>
            <person name="Xu H."/>
            <person name="Xu X."/>
            <person name="Cox K."/>
            <person name="Korf I."/>
            <person name="Meyers B.C."/>
            <person name="Michelmore R.W."/>
        </authorList>
    </citation>
    <scope>NUCLEOTIDE SEQUENCE [LARGE SCALE GENOMIC DNA]</scope>
    <source>
        <strain evidence="2">cv. Salinas</strain>
        <tissue evidence="1">Seedlings</tissue>
    </source>
</reference>
<protein>
    <submittedName>
        <fullName evidence="1">Uncharacterized protein</fullName>
    </submittedName>
</protein>
<evidence type="ECO:0000313" key="1">
    <source>
        <dbReference type="EMBL" id="KAJ0211447.1"/>
    </source>
</evidence>
<keyword evidence="2" id="KW-1185">Reference proteome</keyword>
<dbReference type="Proteomes" id="UP000235145">
    <property type="component" value="Unassembled WGS sequence"/>
</dbReference>
<gene>
    <name evidence="1" type="ORF">LSAT_V11C400182000</name>
</gene>
<dbReference type="AlphaFoldDB" id="A0A9R1VPW0"/>
<organism evidence="1 2">
    <name type="scientific">Lactuca sativa</name>
    <name type="common">Garden lettuce</name>
    <dbReference type="NCBI Taxonomy" id="4236"/>
    <lineage>
        <taxon>Eukaryota</taxon>
        <taxon>Viridiplantae</taxon>
        <taxon>Streptophyta</taxon>
        <taxon>Embryophyta</taxon>
        <taxon>Tracheophyta</taxon>
        <taxon>Spermatophyta</taxon>
        <taxon>Magnoliopsida</taxon>
        <taxon>eudicotyledons</taxon>
        <taxon>Gunneridae</taxon>
        <taxon>Pentapetalae</taxon>
        <taxon>asterids</taxon>
        <taxon>campanulids</taxon>
        <taxon>Asterales</taxon>
        <taxon>Asteraceae</taxon>
        <taxon>Cichorioideae</taxon>
        <taxon>Cichorieae</taxon>
        <taxon>Lactucinae</taxon>
        <taxon>Lactuca</taxon>
    </lineage>
</organism>
<proteinExistence type="predicted"/>
<comment type="caution">
    <text evidence="1">The sequence shown here is derived from an EMBL/GenBank/DDBJ whole genome shotgun (WGS) entry which is preliminary data.</text>
</comment>
<name>A0A9R1VPW0_LACSA</name>
<sequence>MILSDARRQLMLSFRHLIEFVRKMTGYGLTGPVNRKEYIDYSSTIDIEANLICNVLRKADYMNFRNVKQCTTEGNKIRGEENESSKRRKTTVICKQNVRDNVFCNSKEPLRSTGITKGNEGHFGQFSLVKEAGKFDFGGLGDCHVAKLYLFIRLGDYQTNNYQNLKLLLNQQLPTF</sequence>
<evidence type="ECO:0000313" key="2">
    <source>
        <dbReference type="Proteomes" id="UP000235145"/>
    </source>
</evidence>
<accession>A0A9R1VPW0</accession>